<keyword evidence="1" id="KW-0812">Transmembrane</keyword>
<keyword evidence="4" id="KW-1185">Reference proteome</keyword>
<feature type="transmembrane region" description="Helical" evidence="1">
    <location>
        <begin position="200"/>
        <end position="223"/>
    </location>
</feature>
<comment type="caution">
    <text evidence="3">The sequence shown here is derived from an EMBL/GenBank/DDBJ whole genome shotgun (WGS) entry which is preliminary data.</text>
</comment>
<feature type="transmembrane region" description="Helical" evidence="1">
    <location>
        <begin position="106"/>
        <end position="128"/>
    </location>
</feature>
<feature type="transmembrane region" description="Helical" evidence="1">
    <location>
        <begin position="51"/>
        <end position="74"/>
    </location>
</feature>
<dbReference type="InterPro" id="IPR045339">
    <property type="entry name" value="DUF6534"/>
</dbReference>
<accession>A0AA39NLY9</accession>
<dbReference type="AlphaFoldDB" id="A0AA39NLY9"/>
<feature type="transmembrane region" description="Helical" evidence="1">
    <location>
        <begin position="12"/>
        <end position="39"/>
    </location>
</feature>
<dbReference type="PANTHER" id="PTHR40465:SF1">
    <property type="entry name" value="DUF6534 DOMAIN-CONTAINING PROTEIN"/>
    <property type="match status" value="1"/>
</dbReference>
<dbReference type="EMBL" id="JAUEPS010000002">
    <property type="protein sequence ID" value="KAK0467944.1"/>
    <property type="molecule type" value="Genomic_DNA"/>
</dbReference>
<protein>
    <recommendedName>
        <fullName evidence="2">DUF6534 domain-containing protein</fullName>
    </recommendedName>
</protein>
<gene>
    <name evidence="3" type="ORF">EV420DRAFT_1635214</name>
</gene>
<dbReference type="Pfam" id="PF20152">
    <property type="entry name" value="DUF6534"/>
    <property type="match status" value="1"/>
</dbReference>
<evidence type="ECO:0000313" key="3">
    <source>
        <dbReference type="EMBL" id="KAK0467944.1"/>
    </source>
</evidence>
<feature type="domain" description="DUF6534" evidence="2">
    <location>
        <begin position="167"/>
        <end position="252"/>
    </location>
</feature>
<keyword evidence="1" id="KW-1133">Transmembrane helix</keyword>
<dbReference type="PANTHER" id="PTHR40465">
    <property type="entry name" value="CHROMOSOME 1, WHOLE GENOME SHOTGUN SEQUENCE"/>
    <property type="match status" value="1"/>
</dbReference>
<feature type="transmembrane region" description="Helical" evidence="1">
    <location>
        <begin position="229"/>
        <end position="247"/>
    </location>
</feature>
<proteinExistence type="predicted"/>
<feature type="transmembrane region" description="Helical" evidence="1">
    <location>
        <begin position="80"/>
        <end position="99"/>
    </location>
</feature>
<dbReference type="GeneID" id="85359965"/>
<evidence type="ECO:0000256" key="1">
    <source>
        <dbReference type="SAM" id="Phobius"/>
    </source>
</evidence>
<sequence length="296" mass="32515">MPILELDGTLGATLIGVVIGSMSINSFHLILVCHFMYYYTITHFADFETLAVSNWSSAAHIPVGGSVLFVFVPPSSTEKVSTTAIVSSFVQFFYAYRLYLLNGRRFVVPAAIMFFSLLQTAMGASLAAEMYFEKERLSQASHCLNPRYCIPVNEPQPYAISALACECLCDILITWSMTCYIRKSETSILSSKTLQAIVQYAVNTGALTTSIAIAAVISWVIAPDALVDAALYIVMVRLYPCSFLSILNSRHYPPDIGDIMMDGPETHMSFLNHSTTTYQESTRHITQASSSSGGVK</sequence>
<reference evidence="3" key="1">
    <citation type="submission" date="2023-06" db="EMBL/GenBank/DDBJ databases">
        <authorList>
            <consortium name="Lawrence Berkeley National Laboratory"/>
            <person name="Ahrendt S."/>
            <person name="Sahu N."/>
            <person name="Indic B."/>
            <person name="Wong-Bajracharya J."/>
            <person name="Merenyi Z."/>
            <person name="Ke H.-M."/>
            <person name="Monk M."/>
            <person name="Kocsube S."/>
            <person name="Drula E."/>
            <person name="Lipzen A."/>
            <person name="Balint B."/>
            <person name="Henrissat B."/>
            <person name="Andreopoulos B."/>
            <person name="Martin F.M."/>
            <person name="Harder C.B."/>
            <person name="Rigling D."/>
            <person name="Ford K.L."/>
            <person name="Foster G.D."/>
            <person name="Pangilinan J."/>
            <person name="Papanicolaou A."/>
            <person name="Barry K."/>
            <person name="LaButti K."/>
            <person name="Viragh M."/>
            <person name="Koriabine M."/>
            <person name="Yan M."/>
            <person name="Riley R."/>
            <person name="Champramary S."/>
            <person name="Plett K.L."/>
            <person name="Tsai I.J."/>
            <person name="Slot J."/>
            <person name="Sipos G."/>
            <person name="Plett J."/>
            <person name="Nagy L.G."/>
            <person name="Grigoriev I.V."/>
        </authorList>
    </citation>
    <scope>NUCLEOTIDE SEQUENCE</scope>
    <source>
        <strain evidence="3">CCBAS 213</strain>
    </source>
</reference>
<feature type="transmembrane region" description="Helical" evidence="1">
    <location>
        <begin position="158"/>
        <end position="180"/>
    </location>
</feature>
<name>A0AA39NLY9_ARMTA</name>
<organism evidence="3 4">
    <name type="scientific">Armillaria tabescens</name>
    <name type="common">Ringless honey mushroom</name>
    <name type="synonym">Agaricus tabescens</name>
    <dbReference type="NCBI Taxonomy" id="1929756"/>
    <lineage>
        <taxon>Eukaryota</taxon>
        <taxon>Fungi</taxon>
        <taxon>Dikarya</taxon>
        <taxon>Basidiomycota</taxon>
        <taxon>Agaricomycotina</taxon>
        <taxon>Agaricomycetes</taxon>
        <taxon>Agaricomycetidae</taxon>
        <taxon>Agaricales</taxon>
        <taxon>Marasmiineae</taxon>
        <taxon>Physalacriaceae</taxon>
        <taxon>Desarmillaria</taxon>
    </lineage>
</organism>
<evidence type="ECO:0000313" key="4">
    <source>
        <dbReference type="Proteomes" id="UP001175211"/>
    </source>
</evidence>
<evidence type="ECO:0000259" key="2">
    <source>
        <dbReference type="Pfam" id="PF20152"/>
    </source>
</evidence>
<keyword evidence="1" id="KW-0472">Membrane</keyword>
<dbReference type="RefSeq" id="XP_060338219.1">
    <property type="nucleotide sequence ID" value="XM_060476417.1"/>
</dbReference>
<dbReference type="Proteomes" id="UP001175211">
    <property type="component" value="Unassembled WGS sequence"/>
</dbReference>